<dbReference type="InterPro" id="IPR008271">
    <property type="entry name" value="Ser/Thr_kinase_AS"/>
</dbReference>
<dbReference type="EC" id="2.7.11.1" evidence="7"/>
<dbReference type="GO" id="GO:0005524">
    <property type="term" value="F:ATP binding"/>
    <property type="evidence" value="ECO:0007669"/>
    <property type="project" value="UniProtKB-UniRule"/>
</dbReference>
<evidence type="ECO:0000259" key="6">
    <source>
        <dbReference type="PROSITE" id="PS50011"/>
    </source>
</evidence>
<reference evidence="7 8" key="1">
    <citation type="submission" date="2018-03" db="EMBL/GenBank/DDBJ databases">
        <title>Draft Genome Sequences of the Obligatory Marine Myxobacteria Enhygromyxa salina SWB005.</title>
        <authorList>
            <person name="Poehlein A."/>
            <person name="Moghaddam J.A."/>
            <person name="Harms H."/>
            <person name="Alanjari M."/>
            <person name="Koenig G.M."/>
            <person name="Daniel R."/>
            <person name="Schaeberle T.F."/>
        </authorList>
    </citation>
    <scope>NUCLEOTIDE SEQUENCE [LARGE SCALE GENOMIC DNA]</scope>
    <source>
        <strain evidence="7 8">SWB005</strain>
    </source>
</reference>
<dbReference type="InterPro" id="IPR017441">
    <property type="entry name" value="Protein_kinase_ATP_BS"/>
</dbReference>
<evidence type="ECO:0000256" key="1">
    <source>
        <dbReference type="ARBA" id="ARBA00022679"/>
    </source>
</evidence>
<gene>
    <name evidence="7" type="primary">spk1_16</name>
    <name evidence="7" type="ORF">ENSA5_38590</name>
</gene>
<dbReference type="PROSITE" id="PS50011">
    <property type="entry name" value="PROTEIN_KINASE_DOM"/>
    <property type="match status" value="1"/>
</dbReference>
<dbReference type="EMBL" id="PVNK01000169">
    <property type="protein sequence ID" value="PRP95506.1"/>
    <property type="molecule type" value="Genomic_DNA"/>
</dbReference>
<protein>
    <submittedName>
        <fullName evidence="7">Serine/threonine-protein kinase PK-1</fullName>
        <ecNumber evidence="7">2.7.11.1</ecNumber>
    </submittedName>
</protein>
<proteinExistence type="predicted"/>
<evidence type="ECO:0000313" key="7">
    <source>
        <dbReference type="EMBL" id="PRP95506.1"/>
    </source>
</evidence>
<dbReference type="GO" id="GO:0004674">
    <property type="term" value="F:protein serine/threonine kinase activity"/>
    <property type="evidence" value="ECO:0007669"/>
    <property type="project" value="UniProtKB-EC"/>
</dbReference>
<dbReference type="CDD" id="cd14014">
    <property type="entry name" value="STKc_PknB_like"/>
    <property type="match status" value="1"/>
</dbReference>
<evidence type="ECO:0000256" key="5">
    <source>
        <dbReference type="PROSITE-ProRule" id="PRU10141"/>
    </source>
</evidence>
<name>A0A2S9XRN0_9BACT</name>
<evidence type="ECO:0000256" key="2">
    <source>
        <dbReference type="ARBA" id="ARBA00022741"/>
    </source>
</evidence>
<dbReference type="PANTHER" id="PTHR43289:SF6">
    <property type="entry name" value="SERINE_THREONINE-PROTEIN KINASE NEKL-3"/>
    <property type="match status" value="1"/>
</dbReference>
<keyword evidence="8" id="KW-1185">Reference proteome</keyword>
<evidence type="ECO:0000313" key="8">
    <source>
        <dbReference type="Proteomes" id="UP000237968"/>
    </source>
</evidence>
<dbReference type="Proteomes" id="UP000237968">
    <property type="component" value="Unassembled WGS sequence"/>
</dbReference>
<dbReference type="PROSITE" id="PS00108">
    <property type="entry name" value="PROTEIN_KINASE_ST"/>
    <property type="match status" value="1"/>
</dbReference>
<dbReference type="PROSITE" id="PS00107">
    <property type="entry name" value="PROTEIN_KINASE_ATP"/>
    <property type="match status" value="1"/>
</dbReference>
<keyword evidence="3 7" id="KW-0418">Kinase</keyword>
<dbReference type="RefSeq" id="WP_181197940.1">
    <property type="nucleotide sequence ID" value="NZ_PVNK01000169.1"/>
</dbReference>
<dbReference type="SUPFAM" id="SSF56112">
    <property type="entry name" value="Protein kinase-like (PK-like)"/>
    <property type="match status" value="1"/>
</dbReference>
<dbReference type="Pfam" id="PF00069">
    <property type="entry name" value="Pkinase"/>
    <property type="match status" value="1"/>
</dbReference>
<comment type="caution">
    <text evidence="7">The sequence shown here is derived from an EMBL/GenBank/DDBJ whole genome shotgun (WGS) entry which is preliminary data.</text>
</comment>
<dbReference type="InterPro" id="IPR000719">
    <property type="entry name" value="Prot_kinase_dom"/>
</dbReference>
<dbReference type="PANTHER" id="PTHR43289">
    <property type="entry name" value="MITOGEN-ACTIVATED PROTEIN KINASE KINASE KINASE 20-RELATED"/>
    <property type="match status" value="1"/>
</dbReference>
<keyword evidence="1 7" id="KW-0808">Transferase</keyword>
<evidence type="ECO:0000256" key="3">
    <source>
        <dbReference type="ARBA" id="ARBA00022777"/>
    </source>
</evidence>
<dbReference type="Gene3D" id="1.10.510.10">
    <property type="entry name" value="Transferase(Phosphotransferase) domain 1"/>
    <property type="match status" value="1"/>
</dbReference>
<evidence type="ECO:0000256" key="4">
    <source>
        <dbReference type="ARBA" id="ARBA00022840"/>
    </source>
</evidence>
<dbReference type="AlphaFoldDB" id="A0A2S9XRN0"/>
<feature type="domain" description="Protein kinase" evidence="6">
    <location>
        <begin position="46"/>
        <end position="307"/>
    </location>
</feature>
<feature type="binding site" evidence="5">
    <location>
        <position position="75"/>
    </location>
    <ligand>
        <name>ATP</name>
        <dbReference type="ChEBI" id="CHEBI:30616"/>
    </ligand>
</feature>
<keyword evidence="4 5" id="KW-0067">ATP-binding</keyword>
<organism evidence="7 8">
    <name type="scientific">Enhygromyxa salina</name>
    <dbReference type="NCBI Taxonomy" id="215803"/>
    <lineage>
        <taxon>Bacteria</taxon>
        <taxon>Pseudomonadati</taxon>
        <taxon>Myxococcota</taxon>
        <taxon>Polyangia</taxon>
        <taxon>Nannocystales</taxon>
        <taxon>Nannocystaceae</taxon>
        <taxon>Enhygromyxa</taxon>
    </lineage>
</organism>
<dbReference type="Gene3D" id="3.30.200.20">
    <property type="entry name" value="Phosphorylase Kinase, domain 1"/>
    <property type="match status" value="1"/>
</dbReference>
<keyword evidence="2 5" id="KW-0547">Nucleotide-binding</keyword>
<dbReference type="InterPro" id="IPR011009">
    <property type="entry name" value="Kinase-like_dom_sf"/>
</dbReference>
<accession>A0A2S9XRN0</accession>
<sequence>MSREASSSNGSRRISERWAKLVRAVESGADRRGDDPSIRGVELGRFELLDWIGGGGMGVVFRARDTILDREVALKLWKLPGEEAEAAVLHEAQCLAKLSHPNVVAIYETGKVGDDVFLAMEFVEGMDGREWFSRFSLIWEEVVDFYYAAGRGLAAAHAAGLEHSDFKPENVLLGKDQRVRVADFGVAQTLRDHIIVDDDSLSAEESAGLGTVSYMAPERLQGRRGDARSDQFSFCVTVWECLYGTRPFEGKTAAALLEAIEAGMLQVGEPVGGIPRQLRRVIAKGLSVRPADRWADMPSLLDAMARVRRQPRRRRRRLQVAAIGVGLVVGSSLATAEWIAQRAPTPVETRAQAARPTTGELERDCKRAIVLQLGHANQVIAEVVRLIEADDLDGAHARWKEAREAAWADTTTLEWESLVIAHFFAAEALALEHTKPALSIKAGRHAFETASYARAHFPTGSWAELETADILNDCLPLITRSTRLLADYTRLARSAASLGCLCHESLGYGHVDACLDARGNMDPAAHACLAKAIQGHEAEFTPYLACMVPTLEDHSSCLSAAGCVRTEVARCDIERERDASACPRLTDSVQHAFSACSG</sequence>